<dbReference type="PANTHER" id="PTHR21386">
    <property type="entry name" value="INSCUTEABLE"/>
    <property type="match status" value="1"/>
</dbReference>
<dbReference type="InterPro" id="IPR045789">
    <property type="entry name" value="Insc_C"/>
</dbReference>
<feature type="compositionally biased region" description="Low complexity" evidence="1">
    <location>
        <begin position="449"/>
        <end position="466"/>
    </location>
</feature>
<dbReference type="InterPro" id="IPR038205">
    <property type="entry name" value="INSC_LBD_sf"/>
</dbReference>
<proteinExistence type="predicted"/>
<feature type="compositionally biased region" description="Low complexity" evidence="1">
    <location>
        <begin position="526"/>
        <end position="545"/>
    </location>
</feature>
<feature type="compositionally biased region" description="Low complexity" evidence="1">
    <location>
        <begin position="414"/>
        <end position="427"/>
    </location>
</feature>
<dbReference type="GO" id="GO:0045176">
    <property type="term" value="P:apical protein localization"/>
    <property type="evidence" value="ECO:0007669"/>
    <property type="project" value="TreeGrafter"/>
</dbReference>
<feature type="compositionally biased region" description="Low complexity" evidence="1">
    <location>
        <begin position="479"/>
        <end position="509"/>
    </location>
</feature>
<protein>
    <recommendedName>
        <fullName evidence="2">Protein inscuteable homologue C-terminal domain-containing protein</fullName>
    </recommendedName>
</protein>
<organism evidence="3 4">
    <name type="scientific">Folsomia candida</name>
    <name type="common">Springtail</name>
    <dbReference type="NCBI Taxonomy" id="158441"/>
    <lineage>
        <taxon>Eukaryota</taxon>
        <taxon>Metazoa</taxon>
        <taxon>Ecdysozoa</taxon>
        <taxon>Arthropoda</taxon>
        <taxon>Hexapoda</taxon>
        <taxon>Collembola</taxon>
        <taxon>Entomobryomorpha</taxon>
        <taxon>Isotomoidea</taxon>
        <taxon>Isotomidae</taxon>
        <taxon>Proisotominae</taxon>
        <taxon>Folsomia</taxon>
    </lineage>
</organism>
<dbReference type="Gene3D" id="6.20.200.10">
    <property type="entry name" value="Inscuteable LGN-binding domain"/>
    <property type="match status" value="1"/>
</dbReference>
<dbReference type="GO" id="GO:0008093">
    <property type="term" value="F:cytoskeletal anchor activity"/>
    <property type="evidence" value="ECO:0007669"/>
    <property type="project" value="TreeGrafter"/>
</dbReference>
<dbReference type="AlphaFoldDB" id="A0A226EUA5"/>
<sequence>MASASTYRSPLSVPTQIDPSQKRDTPTNFPSTSNYNSCPFRRSRSRVLYDSEYATGTSWEFRRIDSPQLYQTQMHLSVLRSPQVNINSSRLNCSPLPVMIADSSPGVHHHRSIPSPPTKDDLSDGSRNSTGSSTGSHRSQDSGFSDTGETRPSRRNLSIASSPHLLQNLSNSPSLQLQHNQFMAAVSSRGSNNSNGNIVVDSFCGVDSNLNYLSSNGTCQQHLRGRTSATFIHTHDLNHPHHLYQQHDAHQPPYSLANGNNHVYECYSNPVPSPIPHTGSGCGGKVMTIRRSGSTFTLPKEAHTPHPTDYVEINGNGVVVGENCSNCIYQEIVLSQHQSQSPPPQGVHSSYHKNGSNSSQQQQYQQLHNVHYHLSQNRSSAGNYALYSTISPASDAAEQNGHLGHPICSSTPKRGGNLSPSSNPSSRLSIMKKIDNFESLNKNQRALDNNNNSSNSNSSANVVSSSPTSAKKVKNSPKNLNHQLSSSSQVSSPAPSTPAANTSSSSTVSHYEKHHSSKGSKKHYKLSLSSLSSSNPQKSPQSNISASSQVSTSGNKTVVSRGPLPLPPTPEAHPPQTSSHENNSFTPNEVSTYASHSQLKSCIKSSPKWKNIPKGYKRVSTRDLAVSCTSDAGVQTCSSDGTIVVKSHFDNESMRLWLHELRSQTENECFYMLQTKSIISEEDNANNQKKHQQMTTVTSNASDSDSGTYGSQGSRSSGSDTKKKSVVEAIHSISAPLMSIKNVEQMANVVSAEFAKICKNIEFGFLSQVPRLVQNLVSYVEEFLRTFQGTSVFGNLQKLEHKLSRSCRRLHRSAQVMMEISGNSSEYKQPTSVHSIIESENMKKGEGYHVAVSEVVDGIVTVGNLFSQVVDLRLTRDLTCVLDTVEGGGVPAKVALKSFANILMDGGNHLCRLASEIRTVRGMLSVILDAKDDYLIILSLRCLATVLCVGEAVKDFDRASGFEIVADFMYEPMYSFDLKIEAVAVLTQATGK</sequence>
<accession>A0A226EUA5</accession>
<evidence type="ECO:0000259" key="2">
    <source>
        <dbReference type="Pfam" id="PF19427"/>
    </source>
</evidence>
<feature type="compositionally biased region" description="Polar residues" evidence="1">
    <location>
        <begin position="693"/>
        <end position="719"/>
    </location>
</feature>
<dbReference type="PANTHER" id="PTHR21386:SF0">
    <property type="entry name" value="PROTEIN INSCUTEABLE HOMOLOG"/>
    <property type="match status" value="1"/>
</dbReference>
<dbReference type="Pfam" id="PF19427">
    <property type="entry name" value="Insc_C"/>
    <property type="match status" value="1"/>
</dbReference>
<dbReference type="Proteomes" id="UP000198287">
    <property type="component" value="Unassembled WGS sequence"/>
</dbReference>
<feature type="compositionally biased region" description="Basic residues" evidence="1">
    <location>
        <begin position="512"/>
        <end position="525"/>
    </location>
</feature>
<dbReference type="EMBL" id="LNIX01000002">
    <property type="protein sequence ID" value="OXA60644.1"/>
    <property type="molecule type" value="Genomic_DNA"/>
</dbReference>
<evidence type="ECO:0000313" key="3">
    <source>
        <dbReference type="EMBL" id="OXA60644.1"/>
    </source>
</evidence>
<feature type="region of interest" description="Disordered" evidence="1">
    <location>
        <begin position="445"/>
        <end position="589"/>
    </location>
</feature>
<dbReference type="GO" id="GO:0045179">
    <property type="term" value="C:apical cortex"/>
    <property type="evidence" value="ECO:0007669"/>
    <property type="project" value="TreeGrafter"/>
</dbReference>
<dbReference type="CDD" id="cd21966">
    <property type="entry name" value="INSC_LBD"/>
    <property type="match status" value="1"/>
</dbReference>
<feature type="compositionally biased region" description="Polar residues" evidence="1">
    <location>
        <begin position="26"/>
        <end position="37"/>
    </location>
</feature>
<dbReference type="GO" id="GO:0000132">
    <property type="term" value="P:establishment of mitotic spindle orientation"/>
    <property type="evidence" value="ECO:0007669"/>
    <property type="project" value="TreeGrafter"/>
</dbReference>
<dbReference type="OrthoDB" id="5796379at2759"/>
<dbReference type="STRING" id="158441.A0A226EUA5"/>
<evidence type="ECO:0000313" key="4">
    <source>
        <dbReference type="Proteomes" id="UP000198287"/>
    </source>
</evidence>
<comment type="caution">
    <text evidence="3">The sequence shown here is derived from an EMBL/GenBank/DDBJ whole genome shotgun (WGS) entry which is preliminary data.</text>
</comment>
<feature type="region of interest" description="Disordered" evidence="1">
    <location>
        <begin position="336"/>
        <end position="363"/>
    </location>
</feature>
<dbReference type="GO" id="GO:0008356">
    <property type="term" value="P:asymmetric cell division"/>
    <property type="evidence" value="ECO:0007669"/>
    <property type="project" value="InterPro"/>
</dbReference>
<feature type="compositionally biased region" description="Pro residues" evidence="1">
    <location>
        <begin position="564"/>
        <end position="573"/>
    </location>
</feature>
<reference evidence="3 4" key="1">
    <citation type="submission" date="2015-12" db="EMBL/GenBank/DDBJ databases">
        <title>The genome of Folsomia candida.</title>
        <authorList>
            <person name="Faddeeva A."/>
            <person name="Derks M.F."/>
            <person name="Anvar Y."/>
            <person name="Smit S."/>
            <person name="Van Straalen N."/>
            <person name="Roelofs D."/>
        </authorList>
    </citation>
    <scope>NUCLEOTIDE SEQUENCE [LARGE SCALE GENOMIC DNA]</scope>
    <source>
        <strain evidence="3 4">VU population</strain>
        <tissue evidence="3">Whole body</tissue>
    </source>
</reference>
<feature type="region of interest" description="Disordered" evidence="1">
    <location>
        <begin position="102"/>
        <end position="155"/>
    </location>
</feature>
<feature type="region of interest" description="Disordered" evidence="1">
    <location>
        <begin position="1"/>
        <end position="37"/>
    </location>
</feature>
<feature type="region of interest" description="Disordered" evidence="1">
    <location>
        <begin position="397"/>
        <end position="427"/>
    </location>
</feature>
<feature type="domain" description="Protein inscuteable homologue C-terminal" evidence="2">
    <location>
        <begin position="852"/>
        <end position="990"/>
    </location>
</feature>
<feature type="compositionally biased region" description="Polar residues" evidence="1">
    <location>
        <begin position="576"/>
        <end position="589"/>
    </location>
</feature>
<dbReference type="InterPro" id="IPR039921">
    <property type="entry name" value="Inscuteable"/>
</dbReference>
<feature type="compositionally biased region" description="Polar residues" evidence="1">
    <location>
        <begin position="546"/>
        <end position="558"/>
    </location>
</feature>
<feature type="compositionally biased region" description="Low complexity" evidence="1">
    <location>
        <begin position="125"/>
        <end position="137"/>
    </location>
</feature>
<gene>
    <name evidence="3" type="ORF">Fcan01_06326</name>
</gene>
<feature type="compositionally biased region" description="Polar residues" evidence="1">
    <location>
        <begin position="1"/>
        <end position="19"/>
    </location>
</feature>
<dbReference type="GO" id="GO:0009786">
    <property type="term" value="P:regulation of asymmetric cell division"/>
    <property type="evidence" value="ECO:0007669"/>
    <property type="project" value="TreeGrafter"/>
</dbReference>
<evidence type="ECO:0000256" key="1">
    <source>
        <dbReference type="SAM" id="MobiDB-lite"/>
    </source>
</evidence>
<feature type="region of interest" description="Disordered" evidence="1">
    <location>
        <begin position="683"/>
        <end position="723"/>
    </location>
</feature>
<keyword evidence="4" id="KW-1185">Reference proteome</keyword>
<name>A0A226EUA5_FOLCA</name>